<name>A0A2T2WUN8_9FIRM</name>
<dbReference type="InterPro" id="IPR025997">
    <property type="entry name" value="SBP_2_dom"/>
</dbReference>
<keyword evidence="3 4" id="KW-0732">Signal</keyword>
<evidence type="ECO:0000259" key="5">
    <source>
        <dbReference type="Pfam" id="PF13407"/>
    </source>
</evidence>
<dbReference type="SUPFAM" id="SSF53822">
    <property type="entry name" value="Periplasmic binding protein-like I"/>
    <property type="match status" value="1"/>
</dbReference>
<dbReference type="GO" id="GO:0030313">
    <property type="term" value="C:cell envelope"/>
    <property type="evidence" value="ECO:0007669"/>
    <property type="project" value="UniProtKB-SubCell"/>
</dbReference>
<dbReference type="PROSITE" id="PS51257">
    <property type="entry name" value="PROKAR_LIPOPROTEIN"/>
    <property type="match status" value="1"/>
</dbReference>
<evidence type="ECO:0000256" key="2">
    <source>
        <dbReference type="ARBA" id="ARBA00007639"/>
    </source>
</evidence>
<feature type="chain" id="PRO_5015704328" description="Periplasmic binding protein domain-containing protein" evidence="4">
    <location>
        <begin position="28"/>
        <end position="334"/>
    </location>
</feature>
<evidence type="ECO:0000256" key="3">
    <source>
        <dbReference type="ARBA" id="ARBA00022729"/>
    </source>
</evidence>
<gene>
    <name evidence="6" type="ORF">C7B43_15455</name>
</gene>
<protein>
    <recommendedName>
        <fullName evidence="5">Periplasmic binding protein domain-containing protein</fullName>
    </recommendedName>
</protein>
<dbReference type="PANTHER" id="PTHR46847:SF1">
    <property type="entry name" value="D-ALLOSE-BINDING PERIPLASMIC PROTEIN-RELATED"/>
    <property type="match status" value="1"/>
</dbReference>
<evidence type="ECO:0000313" key="6">
    <source>
        <dbReference type="EMBL" id="PSR25954.1"/>
    </source>
</evidence>
<dbReference type="Proteomes" id="UP000242699">
    <property type="component" value="Unassembled WGS sequence"/>
</dbReference>
<evidence type="ECO:0000313" key="7">
    <source>
        <dbReference type="Proteomes" id="UP000242699"/>
    </source>
</evidence>
<dbReference type="InterPro" id="IPR028082">
    <property type="entry name" value="Peripla_BP_I"/>
</dbReference>
<dbReference type="Gene3D" id="3.40.50.2300">
    <property type="match status" value="2"/>
</dbReference>
<evidence type="ECO:0000256" key="4">
    <source>
        <dbReference type="SAM" id="SignalP"/>
    </source>
</evidence>
<comment type="similarity">
    <text evidence="2">Belongs to the bacterial solute-binding protein 2 family.</text>
</comment>
<dbReference type="EMBL" id="PXYT01000046">
    <property type="protein sequence ID" value="PSR25954.1"/>
    <property type="molecule type" value="Genomic_DNA"/>
</dbReference>
<dbReference type="PANTHER" id="PTHR46847">
    <property type="entry name" value="D-ALLOSE-BINDING PERIPLASMIC PROTEIN-RELATED"/>
    <property type="match status" value="1"/>
</dbReference>
<dbReference type="AlphaFoldDB" id="A0A2T2WUN8"/>
<dbReference type="Pfam" id="PF13407">
    <property type="entry name" value="Peripla_BP_4"/>
    <property type="match status" value="1"/>
</dbReference>
<dbReference type="GO" id="GO:0030246">
    <property type="term" value="F:carbohydrate binding"/>
    <property type="evidence" value="ECO:0007669"/>
    <property type="project" value="UniProtKB-ARBA"/>
</dbReference>
<reference evidence="6 7" key="1">
    <citation type="journal article" date="2014" name="BMC Genomics">
        <title>Comparison of environmental and isolate Sulfobacillus genomes reveals diverse carbon, sulfur, nitrogen, and hydrogen metabolisms.</title>
        <authorList>
            <person name="Justice N.B."/>
            <person name="Norman A."/>
            <person name="Brown C.T."/>
            <person name="Singh A."/>
            <person name="Thomas B.C."/>
            <person name="Banfield J.F."/>
        </authorList>
    </citation>
    <scope>NUCLEOTIDE SEQUENCE [LARGE SCALE GENOMIC DNA]</scope>
    <source>
        <strain evidence="6">AMDSBA1</strain>
    </source>
</reference>
<comment type="subcellular location">
    <subcellularLocation>
        <location evidence="1">Cell envelope</location>
    </subcellularLocation>
</comment>
<sequence>MNHKATSMAFASILISAGLAGCGTTQASGNHATPSSSASNKVIGVSMYSLTNPYFSAMKKSFITHGKTDGLKVEVEASNGDQATQLAQIESFIQQKVAAVAIVPQDSNSIVTAVKQLNQAHIPVFFVDANANTQLMKKDGAHEVEVVESNNYAGGVVVGKELVQHYGKSAHVEIGMVNFPTASSTQARDAGFLSVIHQYPGYHVVSTLNGNVSPVTGLQVATDMMEAHPHLNAIFSDTGPAALGVAQAISSMHKVGTVNLFGFSSARQNIAEVKNNTVYKAGAMQQPKVEAKVEIANIARYLKHQSVPAKVLIPVLSVTKQNAASRIPLSFGNE</sequence>
<feature type="signal peptide" evidence="4">
    <location>
        <begin position="1"/>
        <end position="27"/>
    </location>
</feature>
<comment type="caution">
    <text evidence="6">The sequence shown here is derived from an EMBL/GenBank/DDBJ whole genome shotgun (WGS) entry which is preliminary data.</text>
</comment>
<proteinExistence type="inferred from homology"/>
<organism evidence="6 7">
    <name type="scientific">Sulfobacillus benefaciens</name>
    <dbReference type="NCBI Taxonomy" id="453960"/>
    <lineage>
        <taxon>Bacteria</taxon>
        <taxon>Bacillati</taxon>
        <taxon>Bacillota</taxon>
        <taxon>Clostridia</taxon>
        <taxon>Eubacteriales</taxon>
        <taxon>Clostridiales Family XVII. Incertae Sedis</taxon>
        <taxon>Sulfobacillus</taxon>
    </lineage>
</organism>
<feature type="domain" description="Periplasmic binding protein" evidence="5">
    <location>
        <begin position="43"/>
        <end position="305"/>
    </location>
</feature>
<evidence type="ECO:0000256" key="1">
    <source>
        <dbReference type="ARBA" id="ARBA00004196"/>
    </source>
</evidence>
<accession>A0A2T2WUN8</accession>